<evidence type="ECO:0000256" key="2">
    <source>
        <dbReference type="SAM" id="Phobius"/>
    </source>
</evidence>
<keyword evidence="2" id="KW-0812">Transmembrane</keyword>
<dbReference type="AlphaFoldDB" id="A0A075V3P2"/>
<gene>
    <name evidence="3" type="ORF">AJAP_23085</name>
</gene>
<protein>
    <submittedName>
        <fullName evidence="3">Putative membrane protein</fullName>
    </submittedName>
</protein>
<dbReference type="Proteomes" id="UP000028492">
    <property type="component" value="Chromosome"/>
</dbReference>
<feature type="transmembrane region" description="Helical" evidence="2">
    <location>
        <begin position="45"/>
        <end position="62"/>
    </location>
</feature>
<organism evidence="3 4">
    <name type="scientific">Amycolatopsis japonica</name>
    <dbReference type="NCBI Taxonomy" id="208439"/>
    <lineage>
        <taxon>Bacteria</taxon>
        <taxon>Bacillati</taxon>
        <taxon>Actinomycetota</taxon>
        <taxon>Actinomycetes</taxon>
        <taxon>Pseudonocardiales</taxon>
        <taxon>Pseudonocardiaceae</taxon>
        <taxon>Amycolatopsis</taxon>
        <taxon>Amycolatopsis japonica group</taxon>
    </lineage>
</organism>
<feature type="transmembrane region" description="Helical" evidence="2">
    <location>
        <begin position="129"/>
        <end position="152"/>
    </location>
</feature>
<keyword evidence="2" id="KW-1133">Transmembrane helix</keyword>
<accession>A0A075V3P2</accession>
<keyword evidence="2" id="KW-0472">Membrane</keyword>
<evidence type="ECO:0000313" key="3">
    <source>
        <dbReference type="EMBL" id="AIG77470.1"/>
    </source>
</evidence>
<keyword evidence="4" id="KW-1185">Reference proteome</keyword>
<feature type="transmembrane region" description="Helical" evidence="2">
    <location>
        <begin position="74"/>
        <end position="92"/>
    </location>
</feature>
<sequence length="262" mass="27195">MTGRSILLGVSGDAGEPSPPPGISQPKNRPAPGVLSDRSGHDLKTRIWIGLPLAVVGAYLIGDGPGRLRLAWDLIGSWWPWALAGLAAVNLLRSLLRTGSLLAPGILAFAAMTALAFREGVAARPLVDVIIPAVIVLTGMTLLLSAGSGLTASWTRFLVSGRVIASVPPPDGVRPRAILGELKADLSPMATPPEELRVTAIFGHVHLTIPATWQLDLRSGGTVLTPVRGPIGTGPLEVRLSVLGFCGLVDVVRAPPAVTETA</sequence>
<dbReference type="EMBL" id="CP008953">
    <property type="protein sequence ID" value="AIG77470.1"/>
    <property type="molecule type" value="Genomic_DNA"/>
</dbReference>
<feature type="region of interest" description="Disordered" evidence="1">
    <location>
        <begin position="1"/>
        <end position="36"/>
    </location>
</feature>
<dbReference type="eggNOG" id="ENOG5031QK7">
    <property type="taxonomic scope" value="Bacteria"/>
</dbReference>
<name>A0A075V3P2_9PSEU</name>
<proteinExistence type="predicted"/>
<feature type="transmembrane region" description="Helical" evidence="2">
    <location>
        <begin position="99"/>
        <end position="117"/>
    </location>
</feature>
<evidence type="ECO:0000313" key="4">
    <source>
        <dbReference type="Proteomes" id="UP000028492"/>
    </source>
</evidence>
<evidence type="ECO:0000256" key="1">
    <source>
        <dbReference type="SAM" id="MobiDB-lite"/>
    </source>
</evidence>
<reference evidence="3 4" key="1">
    <citation type="journal article" date="2014" name="J. Biotechnol.">
        <title>Complete genome sequence of the actinobacterium Amycolatopsis japonica MG417-CF17(T) (=DSM 44213T) producing (S,S)-N,N'-ethylenediaminedisuccinic acid.</title>
        <authorList>
            <person name="Stegmann E."/>
            <person name="Albersmeier A."/>
            <person name="Spohn M."/>
            <person name="Gert H."/>
            <person name="Weber T."/>
            <person name="Wohlleben W."/>
            <person name="Kalinowski J."/>
            <person name="Ruckert C."/>
        </authorList>
    </citation>
    <scope>NUCLEOTIDE SEQUENCE [LARGE SCALE GENOMIC DNA]</scope>
    <source>
        <strain evidence="4">MG417-CF17 (DSM 44213)</strain>
    </source>
</reference>
<dbReference type="KEGG" id="aja:AJAP_23085"/>
<dbReference type="HOGENOM" id="CLU_1060239_0_0_11"/>